<dbReference type="EMBL" id="BGZK01001802">
    <property type="protein sequence ID" value="GBP86585.1"/>
    <property type="molecule type" value="Genomic_DNA"/>
</dbReference>
<protein>
    <submittedName>
        <fullName evidence="1">Uncharacterized protein</fullName>
    </submittedName>
</protein>
<organism evidence="1 2">
    <name type="scientific">Eumeta variegata</name>
    <name type="common">Bagworm moth</name>
    <name type="synonym">Eumeta japonica</name>
    <dbReference type="NCBI Taxonomy" id="151549"/>
    <lineage>
        <taxon>Eukaryota</taxon>
        <taxon>Metazoa</taxon>
        <taxon>Ecdysozoa</taxon>
        <taxon>Arthropoda</taxon>
        <taxon>Hexapoda</taxon>
        <taxon>Insecta</taxon>
        <taxon>Pterygota</taxon>
        <taxon>Neoptera</taxon>
        <taxon>Endopterygota</taxon>
        <taxon>Lepidoptera</taxon>
        <taxon>Glossata</taxon>
        <taxon>Ditrysia</taxon>
        <taxon>Tineoidea</taxon>
        <taxon>Psychidae</taxon>
        <taxon>Oiketicinae</taxon>
        <taxon>Eumeta</taxon>
    </lineage>
</organism>
<keyword evidence="2" id="KW-1185">Reference proteome</keyword>
<sequence>MFHFDGGVRAALVHLLGRDGVLTSKNTPAPLVDAAFSRMALHWQRPLMMDLSCFSEDASIRFLADTIPIPILLLKYRRYRYRYRYA</sequence>
<comment type="caution">
    <text evidence="1">The sequence shown here is derived from an EMBL/GenBank/DDBJ whole genome shotgun (WGS) entry which is preliminary data.</text>
</comment>
<proteinExistence type="predicted"/>
<dbReference type="AlphaFoldDB" id="A0A4C1ZJ83"/>
<gene>
    <name evidence="1" type="ORF">EVAR_52490_1</name>
</gene>
<dbReference type="Proteomes" id="UP000299102">
    <property type="component" value="Unassembled WGS sequence"/>
</dbReference>
<name>A0A4C1ZJ83_EUMVA</name>
<evidence type="ECO:0000313" key="1">
    <source>
        <dbReference type="EMBL" id="GBP86585.1"/>
    </source>
</evidence>
<reference evidence="1 2" key="1">
    <citation type="journal article" date="2019" name="Commun. Biol.">
        <title>The bagworm genome reveals a unique fibroin gene that provides high tensile strength.</title>
        <authorList>
            <person name="Kono N."/>
            <person name="Nakamura H."/>
            <person name="Ohtoshi R."/>
            <person name="Tomita M."/>
            <person name="Numata K."/>
            <person name="Arakawa K."/>
        </authorList>
    </citation>
    <scope>NUCLEOTIDE SEQUENCE [LARGE SCALE GENOMIC DNA]</scope>
</reference>
<evidence type="ECO:0000313" key="2">
    <source>
        <dbReference type="Proteomes" id="UP000299102"/>
    </source>
</evidence>
<accession>A0A4C1ZJ83</accession>